<comment type="subcellular location">
    <subcellularLocation>
        <location evidence="1">Nucleus</location>
    </subcellularLocation>
</comment>
<dbReference type="KEGG" id="tpal:117639150"/>
<feature type="region of interest" description="Disordered" evidence="6">
    <location>
        <begin position="57"/>
        <end position="77"/>
    </location>
</feature>
<keyword evidence="3" id="KW-0863">Zinc-finger</keyword>
<dbReference type="InterPro" id="IPR052035">
    <property type="entry name" value="ZnF_BED_domain_contain"/>
</dbReference>
<proteinExistence type="predicted"/>
<dbReference type="GeneID" id="117639150"/>
<dbReference type="SUPFAM" id="SSF53098">
    <property type="entry name" value="Ribonuclease H-like"/>
    <property type="match status" value="1"/>
</dbReference>
<dbReference type="AlphaFoldDB" id="A0A6P8XU23"/>
<dbReference type="PANTHER" id="PTHR46481:SF10">
    <property type="entry name" value="ZINC FINGER BED DOMAIN-CONTAINING PROTEIN 39"/>
    <property type="match status" value="1"/>
</dbReference>
<evidence type="ECO:0000259" key="7">
    <source>
        <dbReference type="Pfam" id="PF05699"/>
    </source>
</evidence>
<evidence type="ECO:0000256" key="3">
    <source>
        <dbReference type="ARBA" id="ARBA00022771"/>
    </source>
</evidence>
<dbReference type="InterPro" id="IPR008906">
    <property type="entry name" value="HATC_C_dom"/>
</dbReference>
<evidence type="ECO:0000313" key="8">
    <source>
        <dbReference type="Proteomes" id="UP000515158"/>
    </source>
</evidence>
<evidence type="ECO:0000313" key="9">
    <source>
        <dbReference type="RefSeq" id="XP_034230418.1"/>
    </source>
</evidence>
<keyword evidence="8" id="KW-1185">Reference proteome</keyword>
<accession>A0A6P8XU23</accession>
<evidence type="ECO:0000256" key="5">
    <source>
        <dbReference type="ARBA" id="ARBA00023242"/>
    </source>
</evidence>
<sequence>MLILQTRSRRPAWPRVVSRRLSLRAAAPFGPSLVLAEVRRLCGEQAMCLERRGRADAGVGETASGEQQPASRRRRVRRVDSDDEYNSLIDMDTAEQRLVQDEVQQYLLLQDFNVKASEVLQWWKSSAPCALCYQKSSHAAVFPTLSRVARLILATPAASAPVERVFSRAERLISPTRTCLATDTVDDYLFLNDFIKSFGLEVLSLDDGDEAEPLEGEE</sequence>
<dbReference type="Pfam" id="PF05699">
    <property type="entry name" value="Dimer_Tnp_hAT"/>
    <property type="match status" value="1"/>
</dbReference>
<keyword evidence="4" id="KW-0862">Zinc</keyword>
<dbReference type="GO" id="GO:0008270">
    <property type="term" value="F:zinc ion binding"/>
    <property type="evidence" value="ECO:0007669"/>
    <property type="project" value="UniProtKB-KW"/>
</dbReference>
<dbReference type="GO" id="GO:0046983">
    <property type="term" value="F:protein dimerization activity"/>
    <property type="evidence" value="ECO:0007669"/>
    <property type="project" value="InterPro"/>
</dbReference>
<dbReference type="RefSeq" id="XP_034230418.1">
    <property type="nucleotide sequence ID" value="XM_034374527.1"/>
</dbReference>
<evidence type="ECO:0000256" key="4">
    <source>
        <dbReference type="ARBA" id="ARBA00022833"/>
    </source>
</evidence>
<evidence type="ECO:0000256" key="1">
    <source>
        <dbReference type="ARBA" id="ARBA00004123"/>
    </source>
</evidence>
<dbReference type="InParanoid" id="A0A6P8XU23"/>
<organism evidence="9">
    <name type="scientific">Thrips palmi</name>
    <name type="common">Melon thrips</name>
    <dbReference type="NCBI Taxonomy" id="161013"/>
    <lineage>
        <taxon>Eukaryota</taxon>
        <taxon>Metazoa</taxon>
        <taxon>Ecdysozoa</taxon>
        <taxon>Arthropoda</taxon>
        <taxon>Hexapoda</taxon>
        <taxon>Insecta</taxon>
        <taxon>Pterygota</taxon>
        <taxon>Neoptera</taxon>
        <taxon>Paraneoptera</taxon>
        <taxon>Thysanoptera</taxon>
        <taxon>Terebrantia</taxon>
        <taxon>Thripoidea</taxon>
        <taxon>Thripidae</taxon>
        <taxon>Thrips</taxon>
    </lineage>
</organism>
<evidence type="ECO:0000256" key="2">
    <source>
        <dbReference type="ARBA" id="ARBA00022723"/>
    </source>
</evidence>
<dbReference type="OrthoDB" id="1607513at2759"/>
<keyword evidence="5" id="KW-0539">Nucleus</keyword>
<name>A0A6P8XU23_THRPL</name>
<protein>
    <submittedName>
        <fullName evidence="9">Uncharacterized protein LOC117639150 isoform X1</fullName>
    </submittedName>
</protein>
<evidence type="ECO:0000256" key="6">
    <source>
        <dbReference type="SAM" id="MobiDB-lite"/>
    </source>
</evidence>
<dbReference type="Proteomes" id="UP000515158">
    <property type="component" value="Unplaced"/>
</dbReference>
<dbReference type="GO" id="GO:0005634">
    <property type="term" value="C:nucleus"/>
    <property type="evidence" value="ECO:0007669"/>
    <property type="project" value="UniProtKB-SubCell"/>
</dbReference>
<feature type="domain" description="HAT C-terminal dimerisation" evidence="7">
    <location>
        <begin position="103"/>
        <end position="193"/>
    </location>
</feature>
<reference evidence="9" key="1">
    <citation type="submission" date="2025-08" db="UniProtKB">
        <authorList>
            <consortium name="RefSeq"/>
        </authorList>
    </citation>
    <scope>IDENTIFICATION</scope>
    <source>
        <tissue evidence="9">Total insect</tissue>
    </source>
</reference>
<keyword evidence="2" id="KW-0479">Metal-binding</keyword>
<gene>
    <name evidence="9" type="primary">LOC117639150</name>
</gene>
<dbReference type="PANTHER" id="PTHR46481">
    <property type="entry name" value="ZINC FINGER BED DOMAIN-CONTAINING PROTEIN 4"/>
    <property type="match status" value="1"/>
</dbReference>
<dbReference type="InterPro" id="IPR012337">
    <property type="entry name" value="RNaseH-like_sf"/>
</dbReference>